<name>A0A1X6WX88_9MICO</name>
<dbReference type="AlphaFoldDB" id="A0A1X6WX88"/>
<keyword evidence="1" id="KW-0521">NADP</keyword>
<dbReference type="Proteomes" id="UP000196581">
    <property type="component" value="Unassembled WGS sequence"/>
</dbReference>
<proteinExistence type="predicted"/>
<evidence type="ECO:0000313" key="3">
    <source>
        <dbReference type="EMBL" id="SLM90233.1"/>
    </source>
</evidence>
<dbReference type="SUPFAM" id="SSF51735">
    <property type="entry name" value="NAD(P)-binding Rossmann-fold domains"/>
    <property type="match status" value="1"/>
</dbReference>
<dbReference type="FunFam" id="3.40.50.720:FF:000084">
    <property type="entry name" value="Short-chain dehydrogenase reductase"/>
    <property type="match status" value="1"/>
</dbReference>
<dbReference type="InterPro" id="IPR045017">
    <property type="entry name" value="DECR2-like"/>
</dbReference>
<evidence type="ECO:0000313" key="4">
    <source>
        <dbReference type="Proteomes" id="UP000196581"/>
    </source>
</evidence>
<dbReference type="InterPro" id="IPR036291">
    <property type="entry name" value="NAD(P)-bd_dom_sf"/>
</dbReference>
<keyword evidence="2" id="KW-0560">Oxidoreductase</keyword>
<protein>
    <submittedName>
        <fullName evidence="3">Oxidoreductase, short-chain dehydrogenase/reductase family</fullName>
    </submittedName>
</protein>
<evidence type="ECO:0000256" key="2">
    <source>
        <dbReference type="ARBA" id="ARBA00023002"/>
    </source>
</evidence>
<dbReference type="Pfam" id="PF13561">
    <property type="entry name" value="adh_short_C2"/>
    <property type="match status" value="1"/>
</dbReference>
<dbReference type="GO" id="GO:0008670">
    <property type="term" value="F:2,4-dienoyl-CoA reductase (NADPH) activity"/>
    <property type="evidence" value="ECO:0007669"/>
    <property type="project" value="InterPro"/>
</dbReference>
<dbReference type="EMBL" id="FWFF01000001">
    <property type="protein sequence ID" value="SLM90233.1"/>
    <property type="molecule type" value="Genomic_DNA"/>
</dbReference>
<reference evidence="4" key="1">
    <citation type="submission" date="2017-02" db="EMBL/GenBank/DDBJ databases">
        <authorList>
            <person name="Dridi B."/>
        </authorList>
    </citation>
    <scope>NUCLEOTIDE SEQUENCE [LARGE SCALE GENOMIC DNA]</scope>
    <source>
        <strain evidence="4">B Co 03.10</strain>
    </source>
</reference>
<keyword evidence="4" id="KW-1185">Reference proteome</keyword>
<dbReference type="RefSeq" id="WP_087003790.1">
    <property type="nucleotide sequence ID" value="NZ_FWFF01000001.1"/>
</dbReference>
<dbReference type="PRINTS" id="PR00081">
    <property type="entry name" value="GDHRDH"/>
</dbReference>
<sequence>MTGTPAAASAVSAASATETPAAASAHDPIGHLSPTMLEGHVAFITGGGSGINLGIARAFARCGASIAICGRTEERLATAAEELRGMGAKVAYKAADVRDPEALQASVDHAVSELGDISITVAGAAGNFFAKAEEMSSNAFRTVIDIDLMGAYHAARATFPSLQRTRGSILFISASQAFKATKYQAHVGAAKAGIEMLMKDLAVEWGEHGIRSNSLVPGPVAGTEGMARLAGPTGDDMWKRAVPLGRYAETEEIGAMAAVLSGPLSAYVTGSQYIVDGGLGLVGSGHISDAVEQSLFSEG</sequence>
<organism evidence="3 4">
    <name type="scientific">Brevibacterium yomogidense</name>
    <dbReference type="NCBI Taxonomy" id="946573"/>
    <lineage>
        <taxon>Bacteria</taxon>
        <taxon>Bacillati</taxon>
        <taxon>Actinomycetota</taxon>
        <taxon>Actinomycetes</taxon>
        <taxon>Micrococcales</taxon>
        <taxon>Brevibacteriaceae</taxon>
        <taxon>Brevibacterium</taxon>
    </lineage>
</organism>
<dbReference type="Gene3D" id="3.40.50.720">
    <property type="entry name" value="NAD(P)-binding Rossmann-like Domain"/>
    <property type="match status" value="1"/>
</dbReference>
<dbReference type="GO" id="GO:0009062">
    <property type="term" value="P:fatty acid catabolic process"/>
    <property type="evidence" value="ECO:0007669"/>
    <property type="project" value="InterPro"/>
</dbReference>
<evidence type="ECO:0000256" key="1">
    <source>
        <dbReference type="ARBA" id="ARBA00022857"/>
    </source>
</evidence>
<dbReference type="PANTHER" id="PTHR43296">
    <property type="entry name" value="PEROXISOMAL 2,4-DIENOYL-COA REDUCTASE"/>
    <property type="match status" value="1"/>
</dbReference>
<dbReference type="InterPro" id="IPR002347">
    <property type="entry name" value="SDR_fam"/>
</dbReference>
<accession>A0A1X6WX88</accession>
<dbReference type="PANTHER" id="PTHR43296:SF2">
    <property type="entry name" value="PEROXISOMAL 2,4-DIENOYL-COA REDUCTASE [(3E)-ENOYL-COA-PRODUCING]"/>
    <property type="match status" value="1"/>
</dbReference>
<gene>
    <name evidence="3" type="ORF">FM105_01910</name>
</gene>